<protein>
    <submittedName>
        <fullName evidence="1">Uncharacterized protein</fullName>
    </submittedName>
</protein>
<proteinExistence type="predicted"/>
<organism evidence="1 2">
    <name type="scientific">Glonium stellatum</name>
    <dbReference type="NCBI Taxonomy" id="574774"/>
    <lineage>
        <taxon>Eukaryota</taxon>
        <taxon>Fungi</taxon>
        <taxon>Dikarya</taxon>
        <taxon>Ascomycota</taxon>
        <taxon>Pezizomycotina</taxon>
        <taxon>Dothideomycetes</taxon>
        <taxon>Pleosporomycetidae</taxon>
        <taxon>Gloniales</taxon>
        <taxon>Gloniaceae</taxon>
        <taxon>Glonium</taxon>
    </lineage>
</organism>
<gene>
    <name evidence="1" type="ORF">AOQ84DRAFT_143586</name>
</gene>
<accession>A0A8E2F8U8</accession>
<evidence type="ECO:0000313" key="2">
    <source>
        <dbReference type="Proteomes" id="UP000250140"/>
    </source>
</evidence>
<keyword evidence="2" id="KW-1185">Reference proteome</keyword>
<sequence length="75" mass="8458">MKRRLVAQILGYLLFSVCFTKCVPGLVVWGAKFKKEYGRLCSEWMGTAGAPLSLSNPMTFRFTGCPSPIQNIVWR</sequence>
<dbReference type="EMBL" id="KV748841">
    <property type="protein sequence ID" value="OCL12712.1"/>
    <property type="molecule type" value="Genomic_DNA"/>
</dbReference>
<reference evidence="1 2" key="1">
    <citation type="journal article" date="2016" name="Nat. Commun.">
        <title>Ectomycorrhizal ecology is imprinted in the genome of the dominant symbiotic fungus Cenococcum geophilum.</title>
        <authorList>
            <consortium name="DOE Joint Genome Institute"/>
            <person name="Peter M."/>
            <person name="Kohler A."/>
            <person name="Ohm R.A."/>
            <person name="Kuo A."/>
            <person name="Krutzmann J."/>
            <person name="Morin E."/>
            <person name="Arend M."/>
            <person name="Barry K.W."/>
            <person name="Binder M."/>
            <person name="Choi C."/>
            <person name="Clum A."/>
            <person name="Copeland A."/>
            <person name="Grisel N."/>
            <person name="Haridas S."/>
            <person name="Kipfer T."/>
            <person name="LaButti K."/>
            <person name="Lindquist E."/>
            <person name="Lipzen A."/>
            <person name="Maire R."/>
            <person name="Meier B."/>
            <person name="Mihaltcheva S."/>
            <person name="Molinier V."/>
            <person name="Murat C."/>
            <person name="Poggeler S."/>
            <person name="Quandt C.A."/>
            <person name="Sperisen C."/>
            <person name="Tritt A."/>
            <person name="Tisserant E."/>
            <person name="Crous P.W."/>
            <person name="Henrissat B."/>
            <person name="Nehls U."/>
            <person name="Egli S."/>
            <person name="Spatafora J.W."/>
            <person name="Grigoriev I.V."/>
            <person name="Martin F.M."/>
        </authorList>
    </citation>
    <scope>NUCLEOTIDE SEQUENCE [LARGE SCALE GENOMIC DNA]</scope>
    <source>
        <strain evidence="1 2">CBS 207.34</strain>
    </source>
</reference>
<evidence type="ECO:0000313" key="1">
    <source>
        <dbReference type="EMBL" id="OCL12712.1"/>
    </source>
</evidence>
<dbReference type="Proteomes" id="UP000250140">
    <property type="component" value="Unassembled WGS sequence"/>
</dbReference>
<dbReference type="AlphaFoldDB" id="A0A8E2F8U8"/>
<name>A0A8E2F8U8_9PEZI</name>